<name>A0ACC3ZFX7_COLTU</name>
<gene>
    <name evidence="1" type="ORF">CTRU02_200892</name>
</gene>
<reference evidence="1 2" key="1">
    <citation type="journal article" date="2020" name="Phytopathology">
        <title>Genome Sequence Resources of Colletotrichum truncatum, C. plurivorum, C. musicola, and C. sojae: Four Species Pathogenic to Soybean (Glycine max).</title>
        <authorList>
            <person name="Rogerio F."/>
            <person name="Boufleur T.R."/>
            <person name="Ciampi-Guillardi M."/>
            <person name="Sukno S.A."/>
            <person name="Thon M.R."/>
            <person name="Massola Junior N.S."/>
            <person name="Baroncelli R."/>
        </authorList>
    </citation>
    <scope>NUCLEOTIDE SEQUENCE [LARGE SCALE GENOMIC DNA]</scope>
    <source>
        <strain evidence="1 2">CMES1059</strain>
    </source>
</reference>
<comment type="caution">
    <text evidence="1">The sequence shown here is derived from an EMBL/GenBank/DDBJ whole genome shotgun (WGS) entry which is preliminary data.</text>
</comment>
<dbReference type="Proteomes" id="UP000805649">
    <property type="component" value="Unassembled WGS sequence"/>
</dbReference>
<dbReference type="EMBL" id="VUJX02000001">
    <property type="protein sequence ID" value="KAL0943006.1"/>
    <property type="molecule type" value="Genomic_DNA"/>
</dbReference>
<protein>
    <submittedName>
        <fullName evidence="1">Uncharacterized protein</fullName>
    </submittedName>
</protein>
<accession>A0ACC3ZFX7</accession>
<keyword evidence="2" id="KW-1185">Reference proteome</keyword>
<evidence type="ECO:0000313" key="1">
    <source>
        <dbReference type="EMBL" id="KAL0943006.1"/>
    </source>
</evidence>
<evidence type="ECO:0000313" key="2">
    <source>
        <dbReference type="Proteomes" id="UP000805649"/>
    </source>
</evidence>
<sequence length="344" mass="40056">MAMAKKPYKWISKEIDSLDAHKDYTEIFRLSMSYGGNDFMNTLIYALVFPNFIVTEWGARAVWRQDGGKVLKKAGHREENTENKNMVWWWYGPHDPRTKQSVDSINNLHTYWAKHFKGDFSHNDDYIYTLAFSAILMHRLRLKLGLSDVSDKVKTASYLVMTDMVPLFYSEGGVPLHSWPKDFDGLVKFCEDFENQPHPGSERGNLCANALYDFFAFRYFPKPLRWLGRSIVLSLSLPTTLKAHRIDPPNPILSAIILWVFGWLFWIQDNVLPDPQMSFYEEFSSMSTEEQNKRNQDIRKIDKEYAPHFAARYSKAPQWGGCPYHEALKTVEAGTVPENEYKHD</sequence>
<organism evidence="1 2">
    <name type="scientific">Colletotrichum truncatum</name>
    <name type="common">Anthracnose fungus</name>
    <name type="synonym">Colletotrichum capsici</name>
    <dbReference type="NCBI Taxonomy" id="5467"/>
    <lineage>
        <taxon>Eukaryota</taxon>
        <taxon>Fungi</taxon>
        <taxon>Dikarya</taxon>
        <taxon>Ascomycota</taxon>
        <taxon>Pezizomycotina</taxon>
        <taxon>Sordariomycetes</taxon>
        <taxon>Hypocreomycetidae</taxon>
        <taxon>Glomerellales</taxon>
        <taxon>Glomerellaceae</taxon>
        <taxon>Colletotrichum</taxon>
        <taxon>Colletotrichum truncatum species complex</taxon>
    </lineage>
</organism>
<proteinExistence type="predicted"/>